<reference evidence="1" key="1">
    <citation type="submission" date="2014-05" db="EMBL/GenBank/DDBJ databases">
        <authorList>
            <person name="Chronopoulou M."/>
        </authorList>
    </citation>
    <scope>NUCLEOTIDE SEQUENCE</scope>
    <source>
        <tissue evidence="1">Whole organism</tissue>
    </source>
</reference>
<organism evidence="1">
    <name type="scientific">Lepeophtheirus salmonis</name>
    <name type="common">Salmon louse</name>
    <name type="synonym">Caligus salmonis</name>
    <dbReference type="NCBI Taxonomy" id="72036"/>
    <lineage>
        <taxon>Eukaryota</taxon>
        <taxon>Metazoa</taxon>
        <taxon>Ecdysozoa</taxon>
        <taxon>Arthropoda</taxon>
        <taxon>Crustacea</taxon>
        <taxon>Multicrustacea</taxon>
        <taxon>Hexanauplia</taxon>
        <taxon>Copepoda</taxon>
        <taxon>Siphonostomatoida</taxon>
        <taxon>Caligidae</taxon>
        <taxon>Lepeophtheirus</taxon>
    </lineage>
</organism>
<dbReference type="AlphaFoldDB" id="A0A0K2U2X4"/>
<dbReference type="EMBL" id="HACA01014680">
    <property type="protein sequence ID" value="CDW32041.1"/>
    <property type="molecule type" value="Transcribed_RNA"/>
</dbReference>
<name>A0A0K2U2X4_LEPSM</name>
<sequence>MILRIKTLMMYCFFQHPNSILYS</sequence>
<evidence type="ECO:0000313" key="1">
    <source>
        <dbReference type="EMBL" id="CDW32041.1"/>
    </source>
</evidence>
<accession>A0A0K2U2X4</accession>
<proteinExistence type="predicted"/>
<protein>
    <submittedName>
        <fullName evidence="1">Uncharacterized protein</fullName>
    </submittedName>
</protein>